<evidence type="ECO:0000313" key="2">
    <source>
        <dbReference type="EMBL" id="CCT73288.1"/>
    </source>
</evidence>
<name>S0ELM1_GIBF5</name>
<sequence length="155" mass="16012">MNLDTWCVTYLSTYLIPVANPCQSTGASSLQPTFAGNSPVSVTQTESQSALTSDTSVITSATSSEPQSGSETGSFDSTTGTLTDQITTSSGSIISSDALTTSTGIIESPGRPVIFLISAPNTYKRQNTDKVSSETTTHQSAPLLKVSTSLKSSSS</sequence>
<accession>S0ELM1</accession>
<proteinExistence type="predicted"/>
<dbReference type="EMBL" id="HF679031">
    <property type="protein sequence ID" value="CCT73288.1"/>
    <property type="molecule type" value="Genomic_DNA"/>
</dbReference>
<dbReference type="Proteomes" id="UP000016800">
    <property type="component" value="Chromosome IX"/>
</dbReference>
<dbReference type="VEuPathDB" id="FungiDB:FFUJ_10028"/>
<gene>
    <name evidence="2" type="ORF">FFUJ_10028</name>
</gene>
<evidence type="ECO:0000313" key="3">
    <source>
        <dbReference type="Proteomes" id="UP000016800"/>
    </source>
</evidence>
<feature type="compositionally biased region" description="Polar residues" evidence="1">
    <location>
        <begin position="37"/>
        <end position="85"/>
    </location>
</feature>
<dbReference type="AlphaFoldDB" id="S0ELM1"/>
<keyword evidence="3" id="KW-1185">Reference proteome</keyword>
<feature type="region of interest" description="Disordered" evidence="1">
    <location>
        <begin position="37"/>
        <end position="87"/>
    </location>
</feature>
<dbReference type="GeneID" id="35403495"/>
<organism evidence="2 3">
    <name type="scientific">Gibberella fujikuroi (strain CBS 195.34 / IMI 58289 / NRRL A-6831)</name>
    <name type="common">Bakanae and foot rot disease fungus</name>
    <name type="synonym">Fusarium fujikuroi</name>
    <dbReference type="NCBI Taxonomy" id="1279085"/>
    <lineage>
        <taxon>Eukaryota</taxon>
        <taxon>Fungi</taxon>
        <taxon>Dikarya</taxon>
        <taxon>Ascomycota</taxon>
        <taxon>Pezizomycotina</taxon>
        <taxon>Sordariomycetes</taxon>
        <taxon>Hypocreomycetidae</taxon>
        <taxon>Hypocreales</taxon>
        <taxon>Nectriaceae</taxon>
        <taxon>Fusarium</taxon>
        <taxon>Fusarium fujikuroi species complex</taxon>
    </lineage>
</organism>
<feature type="compositionally biased region" description="Low complexity" evidence="1">
    <location>
        <begin position="143"/>
        <end position="155"/>
    </location>
</feature>
<dbReference type="STRING" id="1279085.S0ELM1"/>
<feature type="region of interest" description="Disordered" evidence="1">
    <location>
        <begin position="125"/>
        <end position="155"/>
    </location>
</feature>
<dbReference type="HOGENOM" id="CLU_1695621_0_0_1"/>
<evidence type="ECO:0000256" key="1">
    <source>
        <dbReference type="SAM" id="MobiDB-lite"/>
    </source>
</evidence>
<reference evidence="3" key="1">
    <citation type="journal article" date="2013" name="PLoS Pathog.">
        <title>Deciphering the cryptic genome: genome-wide analyses of the rice pathogen Fusarium fujikuroi reveal complex regulation of secondary metabolism and novel metabolites.</title>
        <authorList>
            <person name="Wiemann P."/>
            <person name="Sieber C.M."/>
            <person name="von Bargen K.W."/>
            <person name="Studt L."/>
            <person name="Niehaus E.M."/>
            <person name="Espino J.J."/>
            <person name="Huss K."/>
            <person name="Michielse C.B."/>
            <person name="Albermann S."/>
            <person name="Wagner D."/>
            <person name="Bergner S.V."/>
            <person name="Connolly L.R."/>
            <person name="Fischer A."/>
            <person name="Reuter G."/>
            <person name="Kleigrewe K."/>
            <person name="Bald T."/>
            <person name="Wingfield B.D."/>
            <person name="Ophir R."/>
            <person name="Freeman S."/>
            <person name="Hippler M."/>
            <person name="Smith K.M."/>
            <person name="Brown D.W."/>
            <person name="Proctor R.H."/>
            <person name="Munsterkotter M."/>
            <person name="Freitag M."/>
            <person name="Humpf H.U."/>
            <person name="Guldener U."/>
            <person name="Tudzynski B."/>
        </authorList>
    </citation>
    <scope>NUCLEOTIDE SEQUENCE [LARGE SCALE GENOMIC DNA]</scope>
    <source>
        <strain evidence="3">CBS 195.34 / IMI 58289 / NRRL A-6831</strain>
    </source>
</reference>
<dbReference type="RefSeq" id="XP_023435366.1">
    <property type="nucleotide sequence ID" value="XM_023568004.1"/>
</dbReference>
<protein>
    <submittedName>
        <fullName evidence="2">Uncharacterized protein</fullName>
    </submittedName>
</protein>